<sequence length="184" mass="20982">MSFAVTPDELLSTFGLSGVVYFPRYESPDNQLDTRTADFLSQVGLPHDESFKSKASVGQDESILLTEWFRPEDGTLPEECHSWLVLGYFAASLIALAPHTGKVYEFGEDEPLSAYTPLHRDVESLVHALNLFKKFDEHERDDDADIEEQVEQLRARIRAFDATPFEDDQSQWNLILDEVIEGIW</sequence>
<comment type="caution">
    <text evidence="1">The sequence shown here is derived from an EMBL/GenBank/DDBJ whole genome shotgun (WGS) entry which is preliminary data.</text>
</comment>
<gene>
    <name evidence="1" type="ORF">GCM10010094_88480</name>
</gene>
<dbReference type="InterPro" id="IPR025851">
    <property type="entry name" value="SUKH-4"/>
</dbReference>
<evidence type="ECO:0008006" key="3">
    <source>
        <dbReference type="Google" id="ProtNLM"/>
    </source>
</evidence>
<organism evidence="1 2">
    <name type="scientific">Streptomyces flaveus</name>
    <dbReference type="NCBI Taxonomy" id="66370"/>
    <lineage>
        <taxon>Bacteria</taxon>
        <taxon>Bacillati</taxon>
        <taxon>Actinomycetota</taxon>
        <taxon>Actinomycetes</taxon>
        <taxon>Kitasatosporales</taxon>
        <taxon>Streptomycetaceae</taxon>
        <taxon>Streptomyces</taxon>
        <taxon>Streptomyces aurantiacus group</taxon>
    </lineage>
</organism>
<dbReference type="AlphaFoldDB" id="A0A917VSD1"/>
<proteinExistence type="predicted"/>
<keyword evidence="2" id="KW-1185">Reference proteome</keyword>
<reference evidence="1" key="1">
    <citation type="journal article" date="2014" name="Int. J. Syst. Evol. Microbiol.">
        <title>Complete genome sequence of Corynebacterium casei LMG S-19264T (=DSM 44701T), isolated from a smear-ripened cheese.</title>
        <authorList>
            <consortium name="US DOE Joint Genome Institute (JGI-PGF)"/>
            <person name="Walter F."/>
            <person name="Albersmeier A."/>
            <person name="Kalinowski J."/>
            <person name="Ruckert C."/>
        </authorList>
    </citation>
    <scope>NUCLEOTIDE SEQUENCE</scope>
    <source>
        <strain evidence="1">JCM 3035</strain>
    </source>
</reference>
<dbReference type="Proteomes" id="UP000637788">
    <property type="component" value="Unassembled WGS sequence"/>
</dbReference>
<dbReference type="Pfam" id="PF14435">
    <property type="entry name" value="SUKH-4"/>
    <property type="match status" value="1"/>
</dbReference>
<dbReference type="RefSeq" id="WP_189327364.1">
    <property type="nucleotide sequence ID" value="NZ_BMPQ01000047.1"/>
</dbReference>
<accession>A0A917VSD1</accession>
<reference evidence="1" key="2">
    <citation type="submission" date="2020-09" db="EMBL/GenBank/DDBJ databases">
        <authorList>
            <person name="Sun Q."/>
            <person name="Ohkuma M."/>
        </authorList>
    </citation>
    <scope>NUCLEOTIDE SEQUENCE</scope>
    <source>
        <strain evidence="1">JCM 3035</strain>
    </source>
</reference>
<protein>
    <recommendedName>
        <fullName evidence="3">SUKH-4 immunity protein</fullName>
    </recommendedName>
</protein>
<dbReference type="EMBL" id="BMPQ01000047">
    <property type="protein sequence ID" value="GGL13883.1"/>
    <property type="molecule type" value="Genomic_DNA"/>
</dbReference>
<name>A0A917VSD1_9ACTN</name>
<evidence type="ECO:0000313" key="2">
    <source>
        <dbReference type="Proteomes" id="UP000637788"/>
    </source>
</evidence>
<evidence type="ECO:0000313" key="1">
    <source>
        <dbReference type="EMBL" id="GGL13883.1"/>
    </source>
</evidence>